<evidence type="ECO:0000313" key="5">
    <source>
        <dbReference type="EMBL" id="KAK5081903.1"/>
    </source>
</evidence>
<keyword evidence="2" id="KW-0479">Metal-binding</keyword>
<dbReference type="PROSITE" id="PS51891">
    <property type="entry name" value="CENP_V_GFA"/>
    <property type="match status" value="1"/>
</dbReference>
<dbReference type="SUPFAM" id="SSF51316">
    <property type="entry name" value="Mss4-like"/>
    <property type="match status" value="1"/>
</dbReference>
<name>A0ABR0K157_9EURO</name>
<dbReference type="InterPro" id="IPR006913">
    <property type="entry name" value="CENP-V/GFA"/>
</dbReference>
<evidence type="ECO:0000259" key="4">
    <source>
        <dbReference type="PROSITE" id="PS51891"/>
    </source>
</evidence>
<proteinExistence type="inferred from homology"/>
<evidence type="ECO:0000256" key="1">
    <source>
        <dbReference type="ARBA" id="ARBA00005495"/>
    </source>
</evidence>
<dbReference type="InterPro" id="IPR052355">
    <property type="entry name" value="CENP-V-like"/>
</dbReference>
<reference evidence="5 6" key="1">
    <citation type="submission" date="2023-08" db="EMBL/GenBank/DDBJ databases">
        <title>Black Yeasts Isolated from many extreme environments.</title>
        <authorList>
            <person name="Coleine C."/>
            <person name="Stajich J.E."/>
            <person name="Selbmann L."/>
        </authorList>
    </citation>
    <scope>NUCLEOTIDE SEQUENCE [LARGE SCALE GENOMIC DNA]</scope>
    <source>
        <strain evidence="5 6">CCFEE 5885</strain>
    </source>
</reference>
<protein>
    <recommendedName>
        <fullName evidence="4">CENP-V/GFA domain-containing protein</fullName>
    </recommendedName>
</protein>
<accession>A0ABR0K157</accession>
<keyword evidence="6" id="KW-1185">Reference proteome</keyword>
<dbReference type="Pfam" id="PF04828">
    <property type="entry name" value="GFA"/>
    <property type="match status" value="1"/>
</dbReference>
<evidence type="ECO:0000313" key="6">
    <source>
        <dbReference type="Proteomes" id="UP001345013"/>
    </source>
</evidence>
<comment type="caution">
    <text evidence="5">The sequence shown here is derived from an EMBL/GenBank/DDBJ whole genome shotgun (WGS) entry which is preliminary data.</text>
</comment>
<comment type="similarity">
    <text evidence="1">Belongs to the Gfa family.</text>
</comment>
<dbReference type="Proteomes" id="UP001345013">
    <property type="component" value="Unassembled WGS sequence"/>
</dbReference>
<sequence>MAQADKTFTGSCHCQHIKYEITLTSEQLAKPEAAKCNCTWCQKRGVVGYSISSSNFRLISPKDKSEMSSYEPKGPELHRWFCGKCGCHVYMEGEYEAFGAKHDAFSINLLTLDQPQEGLDLSKFKIGYIDGKHDNWMAGLQDTPWPEGCQ</sequence>
<dbReference type="PANTHER" id="PTHR28620:SF1">
    <property type="entry name" value="CENP-V_GFA DOMAIN-CONTAINING PROTEIN"/>
    <property type="match status" value="1"/>
</dbReference>
<organism evidence="5 6">
    <name type="scientific">Lithohypha guttulata</name>
    <dbReference type="NCBI Taxonomy" id="1690604"/>
    <lineage>
        <taxon>Eukaryota</taxon>
        <taxon>Fungi</taxon>
        <taxon>Dikarya</taxon>
        <taxon>Ascomycota</taxon>
        <taxon>Pezizomycotina</taxon>
        <taxon>Eurotiomycetes</taxon>
        <taxon>Chaetothyriomycetidae</taxon>
        <taxon>Chaetothyriales</taxon>
        <taxon>Trichomeriaceae</taxon>
        <taxon>Lithohypha</taxon>
    </lineage>
</organism>
<evidence type="ECO:0000256" key="3">
    <source>
        <dbReference type="ARBA" id="ARBA00022833"/>
    </source>
</evidence>
<dbReference type="EMBL" id="JAVRRG010000131">
    <property type="protein sequence ID" value="KAK5081903.1"/>
    <property type="molecule type" value="Genomic_DNA"/>
</dbReference>
<dbReference type="Gene3D" id="2.170.150.70">
    <property type="match status" value="1"/>
</dbReference>
<dbReference type="PANTHER" id="PTHR28620">
    <property type="entry name" value="CENTROMERE PROTEIN V"/>
    <property type="match status" value="1"/>
</dbReference>
<keyword evidence="3" id="KW-0862">Zinc</keyword>
<dbReference type="InterPro" id="IPR011057">
    <property type="entry name" value="Mss4-like_sf"/>
</dbReference>
<gene>
    <name evidence="5" type="ORF">LTR24_008046</name>
</gene>
<evidence type="ECO:0000256" key="2">
    <source>
        <dbReference type="ARBA" id="ARBA00022723"/>
    </source>
</evidence>
<feature type="domain" description="CENP-V/GFA" evidence="4">
    <location>
        <begin position="8"/>
        <end position="125"/>
    </location>
</feature>